<dbReference type="HOGENOM" id="CLU_021572_5_1_6"/>
<dbReference type="GO" id="GO:0005829">
    <property type="term" value="C:cytosol"/>
    <property type="evidence" value="ECO:0007669"/>
    <property type="project" value="TreeGrafter"/>
</dbReference>
<dbReference type="GO" id="GO:0046872">
    <property type="term" value="F:metal ion binding"/>
    <property type="evidence" value="ECO:0007669"/>
    <property type="project" value="UniProtKB-KW"/>
</dbReference>
<evidence type="ECO:0000256" key="3">
    <source>
        <dbReference type="ARBA" id="ARBA00022679"/>
    </source>
</evidence>
<dbReference type="Pfam" id="PF04055">
    <property type="entry name" value="Radical_SAM"/>
    <property type="match status" value="1"/>
</dbReference>
<accession>A0A0A0SLT8</accession>
<organism evidence="9 10">
    <name type="scientific">Vibrio tubiashii ATCC 19109</name>
    <dbReference type="NCBI Taxonomy" id="1051646"/>
    <lineage>
        <taxon>Bacteria</taxon>
        <taxon>Pseudomonadati</taxon>
        <taxon>Pseudomonadota</taxon>
        <taxon>Gammaproteobacteria</taxon>
        <taxon>Vibrionales</taxon>
        <taxon>Vibrionaceae</taxon>
        <taxon>Vibrio</taxon>
        <taxon>Vibrio oreintalis group</taxon>
    </lineage>
</organism>
<proteinExistence type="predicted"/>
<dbReference type="InterPro" id="IPR051198">
    <property type="entry name" value="BchE-like"/>
</dbReference>
<dbReference type="InterPro" id="IPR023404">
    <property type="entry name" value="rSAM_horseshoe"/>
</dbReference>
<feature type="domain" description="Radical SAM core" evidence="8">
    <location>
        <begin position="155"/>
        <end position="368"/>
    </location>
</feature>
<dbReference type="CDD" id="cd01335">
    <property type="entry name" value="Radical_SAM"/>
    <property type="match status" value="1"/>
</dbReference>
<dbReference type="RefSeq" id="WP_004749448.1">
    <property type="nucleotide sequence ID" value="NZ_CP009355.1"/>
</dbReference>
<dbReference type="GO" id="GO:0003824">
    <property type="term" value="F:catalytic activity"/>
    <property type="evidence" value="ECO:0007669"/>
    <property type="project" value="InterPro"/>
</dbReference>
<dbReference type="PROSITE" id="PS51918">
    <property type="entry name" value="RADICAL_SAM"/>
    <property type="match status" value="1"/>
</dbReference>
<gene>
    <name evidence="9" type="ORF">IX91_17350</name>
</gene>
<dbReference type="InterPro" id="IPR058240">
    <property type="entry name" value="rSAM_sf"/>
</dbReference>
<evidence type="ECO:0000256" key="4">
    <source>
        <dbReference type="ARBA" id="ARBA00022691"/>
    </source>
</evidence>
<dbReference type="AlphaFoldDB" id="A0A0A0SLT8"/>
<keyword evidence="7" id="KW-0411">Iron-sulfur</keyword>
<dbReference type="GO" id="GO:0051539">
    <property type="term" value="F:4 iron, 4 sulfur cluster binding"/>
    <property type="evidence" value="ECO:0007669"/>
    <property type="project" value="UniProtKB-KW"/>
</dbReference>
<dbReference type="PANTHER" id="PTHR43409:SF7">
    <property type="entry name" value="BLL1977 PROTEIN"/>
    <property type="match status" value="1"/>
</dbReference>
<dbReference type="PANTHER" id="PTHR43409">
    <property type="entry name" value="ANAEROBIC MAGNESIUM-PROTOPORPHYRIN IX MONOMETHYL ESTER CYCLASE-RELATED"/>
    <property type="match status" value="1"/>
</dbReference>
<dbReference type="SMART" id="SM00729">
    <property type="entry name" value="Elp3"/>
    <property type="match status" value="1"/>
</dbReference>
<evidence type="ECO:0000256" key="5">
    <source>
        <dbReference type="ARBA" id="ARBA00022723"/>
    </source>
</evidence>
<dbReference type="Proteomes" id="UP000030071">
    <property type="component" value="Chromosome 2"/>
</dbReference>
<dbReference type="eggNOG" id="COG1032">
    <property type="taxonomic scope" value="Bacteria"/>
</dbReference>
<name>A0A0A0SLT8_9VIBR</name>
<dbReference type="KEGG" id="vtu:IX91_17350"/>
<dbReference type="Gene3D" id="3.40.50.280">
    <property type="entry name" value="Cobalamin-binding domain"/>
    <property type="match status" value="1"/>
</dbReference>
<dbReference type="InterPro" id="IPR034466">
    <property type="entry name" value="Methyltransferase_Class_B"/>
</dbReference>
<dbReference type="STRING" id="1051646.IX91_17350"/>
<dbReference type="SFLD" id="SFLDS00029">
    <property type="entry name" value="Radical_SAM"/>
    <property type="match status" value="1"/>
</dbReference>
<dbReference type="Gene3D" id="3.80.30.20">
    <property type="entry name" value="tm_1862 like domain"/>
    <property type="match status" value="1"/>
</dbReference>
<dbReference type="SFLD" id="SFLDG01082">
    <property type="entry name" value="B12-binding_domain_containing"/>
    <property type="match status" value="1"/>
</dbReference>
<evidence type="ECO:0000256" key="7">
    <source>
        <dbReference type="ARBA" id="ARBA00023014"/>
    </source>
</evidence>
<keyword evidence="2" id="KW-0489">Methyltransferase</keyword>
<keyword evidence="3" id="KW-0808">Transferase</keyword>
<evidence type="ECO:0000256" key="6">
    <source>
        <dbReference type="ARBA" id="ARBA00023004"/>
    </source>
</evidence>
<evidence type="ECO:0000259" key="8">
    <source>
        <dbReference type="PROSITE" id="PS51918"/>
    </source>
</evidence>
<keyword evidence="6" id="KW-0408">Iron</keyword>
<dbReference type="PATRIC" id="fig|1051646.9.peg.3385"/>
<evidence type="ECO:0000313" key="9">
    <source>
        <dbReference type="EMBL" id="AIW15867.1"/>
    </source>
</evidence>
<sequence>MKVYLIKASSGSDYSKYKAETGGPPQNIFAAAAATPNWYSLDMVDETIGMKADLKTDAQLIVIFMSTPDAYRAYELAKNYRAKGKLVVLGGLHTKFNQDEAADHADAIIIGEVENYWLELLNHAELGKLKPKYESKEQVDLSQLNSYPTDIISPSTYHYTWSVLVTRGCPFKCNFCLVPRFFNKFETRPISHIVDELKHLKSLGIEWVELHSDNLTHNREFAIQLFEAIAPLKMSFYGETTVLIARDEELLSAAKKAGFKAVLLGIETPSEAALKAQKKGFVKPDKMKEYINKIRQYGIEVWGDFLFGFDEHDTSIFEQTQQFVKEIKVDKVIPHYMIPFPGSETFKKLDQEGRILTKDWSKYDGSHAVYLPKKMTASELEEGIYWIWSKNTSFVDKMKSWFS</sequence>
<dbReference type="SUPFAM" id="SSF102114">
    <property type="entry name" value="Radical SAM enzymes"/>
    <property type="match status" value="1"/>
</dbReference>
<keyword evidence="4" id="KW-0949">S-adenosyl-L-methionine</keyword>
<reference evidence="9 10" key="1">
    <citation type="submission" date="2014-08" db="EMBL/GenBank/DDBJ databases">
        <title>First Complete Genome Sequence of the Shellfish Pathogen Vibrio tubiashii.</title>
        <authorList>
            <person name="Richards G.P."/>
            <person name="Needleman D.S."/>
            <person name="Watson M.A."/>
            <person name="Bono J.L."/>
        </authorList>
    </citation>
    <scope>NUCLEOTIDE SEQUENCE [LARGE SCALE GENOMIC DNA]</scope>
    <source>
        <strain evidence="9 10">ATCC 19109</strain>
    </source>
</reference>
<evidence type="ECO:0000256" key="1">
    <source>
        <dbReference type="ARBA" id="ARBA00001966"/>
    </source>
</evidence>
<dbReference type="SFLD" id="SFLDG01123">
    <property type="entry name" value="methyltransferase_(Class_B)"/>
    <property type="match status" value="1"/>
</dbReference>
<dbReference type="EMBL" id="CP009355">
    <property type="protein sequence ID" value="AIW15867.1"/>
    <property type="molecule type" value="Genomic_DNA"/>
</dbReference>
<comment type="cofactor">
    <cofactor evidence="1">
        <name>[4Fe-4S] cluster</name>
        <dbReference type="ChEBI" id="CHEBI:49883"/>
    </cofactor>
</comment>
<protein>
    <submittedName>
        <fullName evidence="9">Radical SAM protein</fullName>
    </submittedName>
</protein>
<keyword evidence="5" id="KW-0479">Metal-binding</keyword>
<dbReference type="InterPro" id="IPR006638">
    <property type="entry name" value="Elp3/MiaA/NifB-like_rSAM"/>
</dbReference>
<dbReference type="InterPro" id="IPR007197">
    <property type="entry name" value="rSAM"/>
</dbReference>
<evidence type="ECO:0000313" key="10">
    <source>
        <dbReference type="Proteomes" id="UP000030071"/>
    </source>
</evidence>
<evidence type="ECO:0000256" key="2">
    <source>
        <dbReference type="ARBA" id="ARBA00022603"/>
    </source>
</evidence>
<dbReference type="GeneID" id="23446498"/>